<keyword evidence="2" id="KW-1185">Reference proteome</keyword>
<gene>
    <name evidence="1" type="ORF">CC86DRAFT_73066</name>
</gene>
<name>A0A6A6ZPT4_9PLEO</name>
<sequence>MVLVQLPKRIWVKALARTGRSWRVLMSFQIFSGGSVAVRKSASWLIERSWRHVSERPRIPWTSVFDPMSRRSSLGSCSSPVIEWIECVVVLERLYAMQLTRLRRA</sequence>
<protein>
    <submittedName>
        <fullName evidence="1">Uncharacterized protein</fullName>
    </submittedName>
</protein>
<dbReference type="EMBL" id="MU006233">
    <property type="protein sequence ID" value="KAF2822858.1"/>
    <property type="molecule type" value="Genomic_DNA"/>
</dbReference>
<dbReference type="Proteomes" id="UP000799424">
    <property type="component" value="Unassembled WGS sequence"/>
</dbReference>
<proteinExistence type="predicted"/>
<evidence type="ECO:0000313" key="1">
    <source>
        <dbReference type="EMBL" id="KAF2822858.1"/>
    </source>
</evidence>
<accession>A0A6A6ZPT4</accession>
<reference evidence="1" key="1">
    <citation type="journal article" date="2020" name="Stud. Mycol.">
        <title>101 Dothideomycetes genomes: a test case for predicting lifestyles and emergence of pathogens.</title>
        <authorList>
            <person name="Haridas S."/>
            <person name="Albert R."/>
            <person name="Binder M."/>
            <person name="Bloem J."/>
            <person name="Labutti K."/>
            <person name="Salamov A."/>
            <person name="Andreopoulos B."/>
            <person name="Baker S."/>
            <person name="Barry K."/>
            <person name="Bills G."/>
            <person name="Bluhm B."/>
            <person name="Cannon C."/>
            <person name="Castanera R."/>
            <person name="Culley D."/>
            <person name="Daum C."/>
            <person name="Ezra D."/>
            <person name="Gonzalez J."/>
            <person name="Henrissat B."/>
            <person name="Kuo A."/>
            <person name="Liang C."/>
            <person name="Lipzen A."/>
            <person name="Lutzoni F."/>
            <person name="Magnuson J."/>
            <person name="Mondo S."/>
            <person name="Nolan M."/>
            <person name="Ohm R."/>
            <person name="Pangilinan J."/>
            <person name="Park H.-J."/>
            <person name="Ramirez L."/>
            <person name="Alfaro M."/>
            <person name="Sun H."/>
            <person name="Tritt A."/>
            <person name="Yoshinaga Y."/>
            <person name="Zwiers L.-H."/>
            <person name="Turgeon B."/>
            <person name="Goodwin S."/>
            <person name="Spatafora J."/>
            <person name="Crous P."/>
            <person name="Grigoriev I."/>
        </authorList>
    </citation>
    <scope>NUCLEOTIDE SEQUENCE</scope>
    <source>
        <strain evidence="1">CBS 113818</strain>
    </source>
</reference>
<dbReference type="AlphaFoldDB" id="A0A6A6ZPT4"/>
<organism evidence="1 2">
    <name type="scientific">Ophiobolus disseminans</name>
    <dbReference type="NCBI Taxonomy" id="1469910"/>
    <lineage>
        <taxon>Eukaryota</taxon>
        <taxon>Fungi</taxon>
        <taxon>Dikarya</taxon>
        <taxon>Ascomycota</taxon>
        <taxon>Pezizomycotina</taxon>
        <taxon>Dothideomycetes</taxon>
        <taxon>Pleosporomycetidae</taxon>
        <taxon>Pleosporales</taxon>
        <taxon>Pleosporineae</taxon>
        <taxon>Phaeosphaeriaceae</taxon>
        <taxon>Ophiobolus</taxon>
    </lineage>
</organism>
<evidence type="ECO:0000313" key="2">
    <source>
        <dbReference type="Proteomes" id="UP000799424"/>
    </source>
</evidence>